<sequence>MAGRGAETEERLWSMILDLSAQLTVNKQACDILKQKVDGLQGQAIHAKSGYALRRFNVDLSHETFTSELEKLNAQLAVENTTLSFESKQLGSLLREYELTLETVMSKFRAFSHAAQQYGLDLCAYYETRIERKTHELDEVVQKGQRSEDVALLRLGSLLRDALHVVDGEEEDAESSHCAMEQATEIEQLRAENTMLRSLLGMDTAPEVDEEEYRRVAFDTPAATSERNSDAPAPSGAPIDEVDVGARRTCGAAGMESSAL</sequence>
<reference evidence="2 3" key="1">
    <citation type="submission" date="2017-10" db="EMBL/GenBank/DDBJ databases">
        <title>A novel species of cold-tolerant Malassezia isolated from bats.</title>
        <authorList>
            <person name="Lorch J.M."/>
            <person name="Palmer J.M."/>
            <person name="Vanderwolf K.J."/>
            <person name="Schmidt K.Z."/>
            <person name="Verant M.L."/>
            <person name="Weller T.J."/>
            <person name="Blehert D.S."/>
        </authorList>
    </citation>
    <scope>NUCLEOTIDE SEQUENCE [LARGE SCALE GENOMIC DNA]</scope>
    <source>
        <strain evidence="2 3">NWHC:44797-103</strain>
    </source>
</reference>
<proteinExistence type="predicted"/>
<dbReference type="AlphaFoldDB" id="A0A2N1JB39"/>
<protein>
    <submittedName>
        <fullName evidence="2">Uncharacterized protein</fullName>
    </submittedName>
</protein>
<dbReference type="STRING" id="2020962.A0A2N1JB39"/>
<dbReference type="PANTHER" id="PTHR39472:SF1">
    <property type="entry name" value="EXPRESSED PROTEIN"/>
    <property type="match status" value="1"/>
</dbReference>
<dbReference type="EMBL" id="KZ454991">
    <property type="protein sequence ID" value="PKI83770.1"/>
    <property type="molecule type" value="Genomic_DNA"/>
</dbReference>
<organism evidence="2 3">
    <name type="scientific">Malassezia vespertilionis</name>
    <dbReference type="NCBI Taxonomy" id="2020962"/>
    <lineage>
        <taxon>Eukaryota</taxon>
        <taxon>Fungi</taxon>
        <taxon>Dikarya</taxon>
        <taxon>Basidiomycota</taxon>
        <taxon>Ustilaginomycotina</taxon>
        <taxon>Malasseziomycetes</taxon>
        <taxon>Malasseziales</taxon>
        <taxon>Malasseziaceae</taxon>
        <taxon>Malassezia</taxon>
    </lineage>
</organism>
<name>A0A2N1JB39_9BASI</name>
<evidence type="ECO:0000256" key="1">
    <source>
        <dbReference type="SAM" id="MobiDB-lite"/>
    </source>
</evidence>
<dbReference type="PANTHER" id="PTHR39472">
    <property type="entry name" value="EXPRESSED PROTEIN"/>
    <property type="match status" value="1"/>
</dbReference>
<evidence type="ECO:0000313" key="3">
    <source>
        <dbReference type="Proteomes" id="UP000232875"/>
    </source>
</evidence>
<dbReference type="Proteomes" id="UP000232875">
    <property type="component" value="Unassembled WGS sequence"/>
</dbReference>
<gene>
    <name evidence="2" type="ORF">MVES_002576</name>
</gene>
<keyword evidence="3" id="KW-1185">Reference proteome</keyword>
<dbReference type="OrthoDB" id="21214at2759"/>
<accession>A0A2N1JB39</accession>
<evidence type="ECO:0000313" key="2">
    <source>
        <dbReference type="EMBL" id="PKI83770.1"/>
    </source>
</evidence>
<feature type="region of interest" description="Disordered" evidence="1">
    <location>
        <begin position="219"/>
        <end position="245"/>
    </location>
</feature>